<feature type="domain" description="Response regulatory" evidence="3">
    <location>
        <begin position="10"/>
        <end position="80"/>
    </location>
</feature>
<organism evidence="4 5">
    <name type="scientific">Roseospira marina</name>
    <dbReference type="NCBI Taxonomy" id="140057"/>
    <lineage>
        <taxon>Bacteria</taxon>
        <taxon>Pseudomonadati</taxon>
        <taxon>Pseudomonadota</taxon>
        <taxon>Alphaproteobacteria</taxon>
        <taxon>Rhodospirillales</taxon>
        <taxon>Rhodospirillaceae</taxon>
        <taxon>Roseospira</taxon>
    </lineage>
</organism>
<dbReference type="Proteomes" id="UP000324065">
    <property type="component" value="Unassembled WGS sequence"/>
</dbReference>
<dbReference type="EMBL" id="VWPJ01000020">
    <property type="protein sequence ID" value="KAA5604246.1"/>
    <property type="molecule type" value="Genomic_DNA"/>
</dbReference>
<evidence type="ECO:0000259" key="3">
    <source>
        <dbReference type="PROSITE" id="PS50110"/>
    </source>
</evidence>
<evidence type="ECO:0000256" key="1">
    <source>
        <dbReference type="ARBA" id="ARBA00022553"/>
    </source>
</evidence>
<dbReference type="PROSITE" id="PS50110">
    <property type="entry name" value="RESPONSE_REGULATORY"/>
    <property type="match status" value="1"/>
</dbReference>
<accession>A0A5M6I7P2</accession>
<proteinExistence type="predicted"/>
<dbReference type="GO" id="GO:0000160">
    <property type="term" value="P:phosphorelay signal transduction system"/>
    <property type="evidence" value="ECO:0007669"/>
    <property type="project" value="InterPro"/>
</dbReference>
<dbReference type="InterPro" id="IPR001789">
    <property type="entry name" value="Sig_transdc_resp-reg_receiver"/>
</dbReference>
<dbReference type="OrthoDB" id="9812260at2"/>
<dbReference type="PANTHER" id="PTHR44591:SF3">
    <property type="entry name" value="RESPONSE REGULATORY DOMAIN-CONTAINING PROTEIN"/>
    <property type="match status" value="1"/>
</dbReference>
<dbReference type="InterPro" id="IPR050595">
    <property type="entry name" value="Bact_response_regulator"/>
</dbReference>
<keyword evidence="1 2" id="KW-0597">Phosphoprotein</keyword>
<reference evidence="4 5" key="1">
    <citation type="submission" date="2019-09" db="EMBL/GenBank/DDBJ databases">
        <title>Genome sequence of Roseospira marina, one of the more divergent members of the non-sulfur purple photosynthetic bacterial family, the Rhodospirillaceae.</title>
        <authorList>
            <person name="Meyer T."/>
            <person name="Kyndt J."/>
        </authorList>
    </citation>
    <scope>NUCLEOTIDE SEQUENCE [LARGE SCALE GENOMIC DNA]</scope>
    <source>
        <strain evidence="4 5">DSM 15113</strain>
    </source>
</reference>
<sequence>MTSDVHARPTLLIVEDDPSTLRLLASVFEDSYDTYSATTGEEALAVARREHPDLIRLDRHLPDIAGWEVYRRVVADPDVE</sequence>
<dbReference type="Pfam" id="PF00072">
    <property type="entry name" value="Response_reg"/>
    <property type="match status" value="1"/>
</dbReference>
<evidence type="ECO:0000313" key="4">
    <source>
        <dbReference type="EMBL" id="KAA5604246.1"/>
    </source>
</evidence>
<dbReference type="Gene3D" id="3.40.50.2300">
    <property type="match status" value="1"/>
</dbReference>
<name>A0A5M6I7P2_9PROT</name>
<dbReference type="RefSeq" id="WP_150063623.1">
    <property type="nucleotide sequence ID" value="NZ_JACHII010000016.1"/>
</dbReference>
<gene>
    <name evidence="4" type="ORF">F1188_16885</name>
</gene>
<dbReference type="SUPFAM" id="SSF52172">
    <property type="entry name" value="CheY-like"/>
    <property type="match status" value="1"/>
</dbReference>
<dbReference type="AlphaFoldDB" id="A0A5M6I7P2"/>
<feature type="modified residue" description="4-aspartylphosphate" evidence="2">
    <location>
        <position position="58"/>
    </location>
</feature>
<evidence type="ECO:0000256" key="2">
    <source>
        <dbReference type="PROSITE-ProRule" id="PRU00169"/>
    </source>
</evidence>
<dbReference type="InterPro" id="IPR011006">
    <property type="entry name" value="CheY-like_superfamily"/>
</dbReference>
<keyword evidence="5" id="KW-1185">Reference proteome</keyword>
<dbReference type="PANTHER" id="PTHR44591">
    <property type="entry name" value="STRESS RESPONSE REGULATOR PROTEIN 1"/>
    <property type="match status" value="1"/>
</dbReference>
<comment type="caution">
    <text evidence="4">The sequence shown here is derived from an EMBL/GenBank/DDBJ whole genome shotgun (WGS) entry which is preliminary data.</text>
</comment>
<evidence type="ECO:0000313" key="5">
    <source>
        <dbReference type="Proteomes" id="UP000324065"/>
    </source>
</evidence>
<protein>
    <submittedName>
        <fullName evidence="4">Response regulator</fullName>
    </submittedName>
</protein>